<comment type="caution">
    <text evidence="1">The sequence shown here is derived from an EMBL/GenBank/DDBJ whole genome shotgun (WGS) entry which is preliminary data.</text>
</comment>
<keyword evidence="2" id="KW-1185">Reference proteome</keyword>
<dbReference type="AlphaFoldDB" id="A0A8X6X3J4"/>
<dbReference type="OrthoDB" id="8197165at2759"/>
<evidence type="ECO:0000313" key="2">
    <source>
        <dbReference type="Proteomes" id="UP000886998"/>
    </source>
</evidence>
<organism evidence="1 2">
    <name type="scientific">Trichonephila inaurata madagascariensis</name>
    <dbReference type="NCBI Taxonomy" id="2747483"/>
    <lineage>
        <taxon>Eukaryota</taxon>
        <taxon>Metazoa</taxon>
        <taxon>Ecdysozoa</taxon>
        <taxon>Arthropoda</taxon>
        <taxon>Chelicerata</taxon>
        <taxon>Arachnida</taxon>
        <taxon>Araneae</taxon>
        <taxon>Araneomorphae</taxon>
        <taxon>Entelegynae</taxon>
        <taxon>Araneoidea</taxon>
        <taxon>Nephilidae</taxon>
        <taxon>Trichonephila</taxon>
        <taxon>Trichonephila inaurata</taxon>
    </lineage>
</organism>
<accession>A0A8X6X3J4</accession>
<reference evidence="1" key="1">
    <citation type="submission" date="2020-08" db="EMBL/GenBank/DDBJ databases">
        <title>Multicomponent nature underlies the extraordinary mechanical properties of spider dragline silk.</title>
        <authorList>
            <person name="Kono N."/>
            <person name="Nakamura H."/>
            <person name="Mori M."/>
            <person name="Yoshida Y."/>
            <person name="Ohtoshi R."/>
            <person name="Malay A.D."/>
            <person name="Moran D.A.P."/>
            <person name="Tomita M."/>
            <person name="Numata K."/>
            <person name="Arakawa K."/>
        </authorList>
    </citation>
    <scope>NUCLEOTIDE SEQUENCE</scope>
</reference>
<dbReference type="Proteomes" id="UP000886998">
    <property type="component" value="Unassembled WGS sequence"/>
</dbReference>
<sequence>MTIDDNVYSSNSVLSLTMIDGKKIVAGWRIPFLKISPNSHLKPSSMDDLEALKTRQIVAENVKLSISSLHAWIKWFESLRTYRLDIKKLFARKADRLLVDASKS</sequence>
<proteinExistence type="predicted"/>
<protein>
    <submittedName>
        <fullName evidence="1">Uncharacterized protein</fullName>
    </submittedName>
</protein>
<gene>
    <name evidence="1" type="ORF">TNIN_148571</name>
</gene>
<name>A0A8X6X3J4_9ARAC</name>
<evidence type="ECO:0000313" key="1">
    <source>
        <dbReference type="EMBL" id="GFY46357.1"/>
    </source>
</evidence>
<dbReference type="EMBL" id="BMAV01005343">
    <property type="protein sequence ID" value="GFY46357.1"/>
    <property type="molecule type" value="Genomic_DNA"/>
</dbReference>